<dbReference type="SUPFAM" id="SSF46785">
    <property type="entry name" value="Winged helix' DNA-binding domain"/>
    <property type="match status" value="1"/>
</dbReference>
<dbReference type="RefSeq" id="WP_106764796.1">
    <property type="nucleotide sequence ID" value="NZ_PXNP01000104.1"/>
</dbReference>
<proteinExistence type="predicted"/>
<dbReference type="InterPro" id="IPR036390">
    <property type="entry name" value="WH_DNA-bd_sf"/>
</dbReference>
<organism evidence="1 2">
    <name type="scientific">Marinobacter fuscus</name>
    <dbReference type="NCBI Taxonomy" id="2109942"/>
    <lineage>
        <taxon>Bacteria</taxon>
        <taxon>Pseudomonadati</taxon>
        <taxon>Pseudomonadota</taxon>
        <taxon>Gammaproteobacteria</taxon>
        <taxon>Pseudomonadales</taxon>
        <taxon>Marinobacteraceae</taxon>
        <taxon>Marinobacter</taxon>
    </lineage>
</organism>
<dbReference type="InterPro" id="IPR051815">
    <property type="entry name" value="Molybdate_resp_trans_reg"/>
</dbReference>
<dbReference type="EMBL" id="PXNP01000104">
    <property type="protein sequence ID" value="PSF05215.1"/>
    <property type="molecule type" value="Genomic_DNA"/>
</dbReference>
<gene>
    <name evidence="1" type="ORF">C7H09_16585</name>
</gene>
<sequence>MTNSKHSPSPQRLTPRLRLKAGDDIAFGPGKAQLLELIDQHRSISGAARAMGLSYRRAWLLVETMNRCANTPLVVTATGGRKGGGAELSSLGLHVLTEFRQLEQEILQSPAYQSLAGVFQSPPLDQA</sequence>
<comment type="caution">
    <text evidence="1">The sequence shown here is derived from an EMBL/GenBank/DDBJ whole genome shotgun (WGS) entry which is preliminary data.</text>
</comment>
<dbReference type="Gene3D" id="1.10.10.10">
    <property type="entry name" value="Winged helix-like DNA-binding domain superfamily/Winged helix DNA-binding domain"/>
    <property type="match status" value="1"/>
</dbReference>
<accession>A0A2T1K560</accession>
<dbReference type="InterPro" id="IPR036388">
    <property type="entry name" value="WH-like_DNA-bd_sf"/>
</dbReference>
<dbReference type="Proteomes" id="UP000239866">
    <property type="component" value="Unassembled WGS sequence"/>
</dbReference>
<dbReference type="OrthoDB" id="9800709at2"/>
<evidence type="ECO:0000313" key="2">
    <source>
        <dbReference type="Proteomes" id="UP000239866"/>
    </source>
</evidence>
<dbReference type="AlphaFoldDB" id="A0A2T1K560"/>
<protein>
    <submittedName>
        <fullName evidence="1">LysR family transcriptional regulator</fullName>
    </submittedName>
</protein>
<keyword evidence="2" id="KW-1185">Reference proteome</keyword>
<name>A0A2T1K560_9GAMM</name>
<evidence type="ECO:0000313" key="1">
    <source>
        <dbReference type="EMBL" id="PSF05215.1"/>
    </source>
</evidence>
<dbReference type="PANTHER" id="PTHR30432">
    <property type="entry name" value="TRANSCRIPTIONAL REGULATOR MODE"/>
    <property type="match status" value="1"/>
</dbReference>
<reference evidence="1 2" key="1">
    <citation type="submission" date="2018-03" db="EMBL/GenBank/DDBJ databases">
        <title>Marinobacter brunus sp. nov., a marine bacterium of Gamma-proteobacteria isolated from the surface seawater of the South China Sea.</title>
        <authorList>
            <person name="Cheng H."/>
            <person name="Wu Y.-H."/>
            <person name="Xamxidin M."/>
            <person name="Xu X.-W."/>
        </authorList>
    </citation>
    <scope>NUCLEOTIDE SEQUENCE [LARGE SCALE GENOMIC DNA]</scope>
    <source>
        <strain evidence="1 2">NH169-3</strain>
    </source>
</reference>
<dbReference type="PANTHER" id="PTHR30432:SF1">
    <property type="entry name" value="DNA-BINDING TRANSCRIPTIONAL DUAL REGULATOR MODE"/>
    <property type="match status" value="1"/>
</dbReference>